<name>A0AAX6I4W8_IRIPA</name>
<feature type="compositionally biased region" description="Acidic residues" evidence="1">
    <location>
        <begin position="273"/>
        <end position="286"/>
    </location>
</feature>
<comment type="caution">
    <text evidence="3">The sequence shown here is derived from an EMBL/GenBank/DDBJ whole genome shotgun (WGS) entry which is preliminary data.</text>
</comment>
<dbReference type="PANTHER" id="PTHR31923:SF1">
    <property type="entry name" value="BSD DOMAIN-CONTAINING PROTEIN"/>
    <property type="match status" value="1"/>
</dbReference>
<dbReference type="SMART" id="SM00751">
    <property type="entry name" value="BSD"/>
    <property type="match status" value="1"/>
</dbReference>
<feature type="region of interest" description="Disordered" evidence="1">
    <location>
        <begin position="225"/>
        <end position="306"/>
    </location>
</feature>
<dbReference type="Gene3D" id="1.10.3970.10">
    <property type="entry name" value="BSD domain"/>
    <property type="match status" value="1"/>
</dbReference>
<sequence length="306" mass="34103">MDIWQRARVFAEAAAKRSQELSKEAAKLSQEFVTETAKKSKELAVEASRKADQIKTEAIKRADQIQTEAIRRADQIRTLAADIEIPISIPPLADGGIPSATAPQGAAAADLETFGVTEELREFVKGITISTFRDFPMEDEPQMSEVPTVSNVRQDLNEWQAKHATLVLSTVKEISKFRYELCPRYMKERKFWRIYFILVNNYVIPYEKQYMENLKVEMVEQKKIDGNKESSASASTSASEVKGTKLQSKPSASSTTEQDLDVFLLGDLGSSDEGPDDGNDGFDDDFDKIGNNSDLESDDDNGSKPK</sequence>
<evidence type="ECO:0000313" key="3">
    <source>
        <dbReference type="EMBL" id="KAJ6848021.1"/>
    </source>
</evidence>
<evidence type="ECO:0000313" key="4">
    <source>
        <dbReference type="Proteomes" id="UP001140949"/>
    </source>
</evidence>
<reference evidence="3" key="2">
    <citation type="submission" date="2023-04" db="EMBL/GenBank/DDBJ databases">
        <authorList>
            <person name="Bruccoleri R.E."/>
            <person name="Oakeley E.J."/>
            <person name="Faust A.-M."/>
            <person name="Dessus-Babus S."/>
            <person name="Altorfer M."/>
            <person name="Burckhardt D."/>
            <person name="Oertli M."/>
            <person name="Naumann U."/>
            <person name="Petersen F."/>
            <person name="Wong J."/>
        </authorList>
    </citation>
    <scope>NUCLEOTIDE SEQUENCE</scope>
    <source>
        <strain evidence="3">GSM-AAB239-AS_SAM_17_03QT</strain>
        <tissue evidence="3">Leaf</tissue>
    </source>
</reference>
<keyword evidence="4" id="KW-1185">Reference proteome</keyword>
<dbReference type="Proteomes" id="UP001140949">
    <property type="component" value="Unassembled WGS sequence"/>
</dbReference>
<dbReference type="PROSITE" id="PS50858">
    <property type="entry name" value="BSD"/>
    <property type="match status" value="1"/>
</dbReference>
<feature type="domain" description="BSD" evidence="2">
    <location>
        <begin position="158"/>
        <end position="203"/>
    </location>
</feature>
<proteinExistence type="predicted"/>
<reference evidence="3" key="1">
    <citation type="journal article" date="2023" name="GigaByte">
        <title>Genome assembly of the bearded iris, Iris pallida Lam.</title>
        <authorList>
            <person name="Bruccoleri R.E."/>
            <person name="Oakeley E.J."/>
            <person name="Faust A.M.E."/>
            <person name="Altorfer M."/>
            <person name="Dessus-Babus S."/>
            <person name="Burckhardt D."/>
            <person name="Oertli M."/>
            <person name="Naumann U."/>
            <person name="Petersen F."/>
            <person name="Wong J."/>
        </authorList>
    </citation>
    <scope>NUCLEOTIDE SEQUENCE</scope>
    <source>
        <strain evidence="3">GSM-AAB239-AS_SAM_17_03QT</strain>
    </source>
</reference>
<evidence type="ECO:0000259" key="2">
    <source>
        <dbReference type="PROSITE" id="PS50858"/>
    </source>
</evidence>
<dbReference type="SUPFAM" id="SSF140383">
    <property type="entry name" value="BSD domain-like"/>
    <property type="match status" value="1"/>
</dbReference>
<dbReference type="EMBL" id="JANAVB010004796">
    <property type="protein sequence ID" value="KAJ6848021.1"/>
    <property type="molecule type" value="Genomic_DNA"/>
</dbReference>
<dbReference type="InterPro" id="IPR005607">
    <property type="entry name" value="BSD_dom"/>
</dbReference>
<accession>A0AAX6I4W8</accession>
<feature type="compositionally biased region" description="Polar residues" evidence="1">
    <location>
        <begin position="245"/>
        <end position="257"/>
    </location>
</feature>
<feature type="compositionally biased region" description="Low complexity" evidence="1">
    <location>
        <begin position="230"/>
        <end position="239"/>
    </location>
</feature>
<organism evidence="3 4">
    <name type="scientific">Iris pallida</name>
    <name type="common">Sweet iris</name>
    <dbReference type="NCBI Taxonomy" id="29817"/>
    <lineage>
        <taxon>Eukaryota</taxon>
        <taxon>Viridiplantae</taxon>
        <taxon>Streptophyta</taxon>
        <taxon>Embryophyta</taxon>
        <taxon>Tracheophyta</taxon>
        <taxon>Spermatophyta</taxon>
        <taxon>Magnoliopsida</taxon>
        <taxon>Liliopsida</taxon>
        <taxon>Asparagales</taxon>
        <taxon>Iridaceae</taxon>
        <taxon>Iridoideae</taxon>
        <taxon>Irideae</taxon>
        <taxon>Iris</taxon>
    </lineage>
</organism>
<dbReference type="AlphaFoldDB" id="A0AAX6I4W8"/>
<dbReference type="PANTHER" id="PTHR31923">
    <property type="entry name" value="BSD DOMAIN-CONTAINING PROTEIN"/>
    <property type="match status" value="1"/>
</dbReference>
<gene>
    <name evidence="3" type="ORF">M6B38_115985</name>
</gene>
<evidence type="ECO:0000256" key="1">
    <source>
        <dbReference type="SAM" id="MobiDB-lite"/>
    </source>
</evidence>
<dbReference type="Pfam" id="PF03909">
    <property type="entry name" value="BSD"/>
    <property type="match status" value="1"/>
</dbReference>
<dbReference type="InterPro" id="IPR035925">
    <property type="entry name" value="BSD_dom_sf"/>
</dbReference>
<protein>
    <recommendedName>
        <fullName evidence="2">BSD domain-containing protein</fullName>
    </recommendedName>
</protein>